<organism evidence="2 3">
    <name type="scientific">Candidatus Gottesmanbacteria bacterium RIFCSPHIGHO2_02_FULL_40_13</name>
    <dbReference type="NCBI Taxonomy" id="1798384"/>
    <lineage>
        <taxon>Bacteria</taxon>
        <taxon>Candidatus Gottesmaniibacteriota</taxon>
    </lineage>
</organism>
<protein>
    <submittedName>
        <fullName evidence="2">Uncharacterized protein</fullName>
    </submittedName>
</protein>
<sequence length="82" mass="8869">MSIETEFNRRYFKPDDPPSRGSGGISAAAVAAMDAYPEFESNAFMKATDEQAANPDNEPFLAHPPDGGTWISVHAPGVRTKE</sequence>
<feature type="region of interest" description="Disordered" evidence="1">
    <location>
        <begin position="53"/>
        <end position="82"/>
    </location>
</feature>
<gene>
    <name evidence="2" type="ORF">A3D03_02885</name>
</gene>
<dbReference type="AlphaFoldDB" id="A0A1F6A9G7"/>
<accession>A0A1F6A9G7</accession>
<feature type="region of interest" description="Disordered" evidence="1">
    <location>
        <begin position="1"/>
        <end position="25"/>
    </location>
</feature>
<comment type="caution">
    <text evidence="2">The sequence shown here is derived from an EMBL/GenBank/DDBJ whole genome shotgun (WGS) entry which is preliminary data.</text>
</comment>
<dbReference type="STRING" id="1798384.A3D03_02885"/>
<dbReference type="EMBL" id="MFJN01000022">
    <property type="protein sequence ID" value="OGG21429.1"/>
    <property type="molecule type" value="Genomic_DNA"/>
</dbReference>
<name>A0A1F6A9G7_9BACT</name>
<evidence type="ECO:0000256" key="1">
    <source>
        <dbReference type="SAM" id="MobiDB-lite"/>
    </source>
</evidence>
<evidence type="ECO:0000313" key="2">
    <source>
        <dbReference type="EMBL" id="OGG21429.1"/>
    </source>
</evidence>
<proteinExistence type="predicted"/>
<evidence type="ECO:0000313" key="3">
    <source>
        <dbReference type="Proteomes" id="UP000177092"/>
    </source>
</evidence>
<feature type="compositionally biased region" description="Basic and acidic residues" evidence="1">
    <location>
        <begin position="1"/>
        <end position="18"/>
    </location>
</feature>
<reference evidence="2 3" key="1">
    <citation type="journal article" date="2016" name="Nat. Commun.">
        <title>Thousands of microbial genomes shed light on interconnected biogeochemical processes in an aquifer system.</title>
        <authorList>
            <person name="Anantharaman K."/>
            <person name="Brown C.T."/>
            <person name="Hug L.A."/>
            <person name="Sharon I."/>
            <person name="Castelle C.J."/>
            <person name="Probst A.J."/>
            <person name="Thomas B.C."/>
            <person name="Singh A."/>
            <person name="Wilkins M.J."/>
            <person name="Karaoz U."/>
            <person name="Brodie E.L."/>
            <person name="Williams K.H."/>
            <person name="Hubbard S.S."/>
            <person name="Banfield J.F."/>
        </authorList>
    </citation>
    <scope>NUCLEOTIDE SEQUENCE [LARGE SCALE GENOMIC DNA]</scope>
</reference>
<dbReference type="Proteomes" id="UP000177092">
    <property type="component" value="Unassembled WGS sequence"/>
</dbReference>